<reference evidence="3 4" key="1">
    <citation type="submission" date="2016-03" db="EMBL/GenBank/DDBJ databases">
        <authorList>
            <person name="Ploux O."/>
        </authorList>
    </citation>
    <scope>NUCLEOTIDE SEQUENCE [LARGE SCALE GENOMIC DNA]</scope>
    <source>
        <strain evidence="3 4">UAMH 11012</strain>
    </source>
</reference>
<dbReference type="Proteomes" id="UP000184330">
    <property type="component" value="Unassembled WGS sequence"/>
</dbReference>
<feature type="compositionally biased region" description="Polar residues" evidence="1">
    <location>
        <begin position="371"/>
        <end position="386"/>
    </location>
</feature>
<name>A0A1L7WT41_9HELO</name>
<gene>
    <name evidence="3" type="ORF">PAC_05801</name>
</gene>
<feature type="domain" description="Clr5" evidence="2">
    <location>
        <begin position="1"/>
        <end position="53"/>
    </location>
</feature>
<protein>
    <recommendedName>
        <fullName evidence="2">Clr5 domain-containing protein</fullName>
    </recommendedName>
</protein>
<feature type="compositionally biased region" description="Polar residues" evidence="1">
    <location>
        <begin position="77"/>
        <end position="94"/>
    </location>
</feature>
<organism evidence="3 4">
    <name type="scientific">Phialocephala subalpina</name>
    <dbReference type="NCBI Taxonomy" id="576137"/>
    <lineage>
        <taxon>Eukaryota</taxon>
        <taxon>Fungi</taxon>
        <taxon>Dikarya</taxon>
        <taxon>Ascomycota</taxon>
        <taxon>Pezizomycotina</taxon>
        <taxon>Leotiomycetes</taxon>
        <taxon>Helotiales</taxon>
        <taxon>Mollisiaceae</taxon>
        <taxon>Phialocephala</taxon>
        <taxon>Phialocephala fortinii species complex</taxon>
    </lineage>
</organism>
<proteinExistence type="predicted"/>
<feature type="region of interest" description="Disordered" evidence="1">
    <location>
        <begin position="62"/>
        <end position="128"/>
    </location>
</feature>
<dbReference type="OrthoDB" id="823504at2759"/>
<evidence type="ECO:0000313" key="3">
    <source>
        <dbReference type="EMBL" id="CZR55913.1"/>
    </source>
</evidence>
<accession>A0A1L7WT41</accession>
<evidence type="ECO:0000313" key="4">
    <source>
        <dbReference type="Proteomes" id="UP000184330"/>
    </source>
</evidence>
<evidence type="ECO:0000256" key="1">
    <source>
        <dbReference type="SAM" id="MobiDB-lite"/>
    </source>
</evidence>
<dbReference type="Pfam" id="PF14420">
    <property type="entry name" value="Clr5"/>
    <property type="match status" value="1"/>
</dbReference>
<dbReference type="AlphaFoldDB" id="A0A1L7WT41"/>
<sequence length="498" mass="56399">MTKDWESYKAAIRQLYVTEAKTLDEVQRVLRGQGFDASIRAYRMKLDAWGIRKNASIHIRKKRRLDESDSPESESSIQCTDSETLFSSGLQQTPARKAGETTGSAISDSLKPEGLPSASQPHTNKPSEFEVRLRRALAEFKFTLPYRPLKVHELIRMLAEPCPEDVRNFFTLELLLAKWQSDGSYLKMTLDLLPDFDAAFLTDFYGGNMFKVIDQMVAPHEKPVLTKACLERILVAMANWPDEYQSGNPIYAWQEPLWAASRATSWKDVKSTLRDDRLRQEVMGASFFDCALLVVAEDLLASCMKRIKAARRIAWLNGDIEGVQELRDEYMDVLGDFVDAAPEFDLDRSWYKFALKMSKWKDQTIEDKKSTNANQPQQEQRQANSSENDRSIAQKPQNRVFDFVFGYADPSSAYVSPPPSVPVNDEQDIRKVHLSSRTEHSSGNNQFLDVCSYAAIIDSPSLSPTGKTPSSNTYNLAELSIEWLESVSRGEHSIVAGF</sequence>
<dbReference type="PANTHER" id="PTHR38788">
    <property type="entry name" value="CLR5 DOMAIN-CONTAINING PROTEIN"/>
    <property type="match status" value="1"/>
</dbReference>
<dbReference type="PANTHER" id="PTHR38788:SF3">
    <property type="entry name" value="CLR5 DOMAIN-CONTAINING PROTEIN"/>
    <property type="match status" value="1"/>
</dbReference>
<feature type="region of interest" description="Disordered" evidence="1">
    <location>
        <begin position="366"/>
        <end position="391"/>
    </location>
</feature>
<keyword evidence="4" id="KW-1185">Reference proteome</keyword>
<dbReference type="InterPro" id="IPR025676">
    <property type="entry name" value="Clr5_dom"/>
</dbReference>
<dbReference type="STRING" id="576137.A0A1L7WT41"/>
<dbReference type="EMBL" id="FJOG01000007">
    <property type="protein sequence ID" value="CZR55913.1"/>
    <property type="molecule type" value="Genomic_DNA"/>
</dbReference>
<evidence type="ECO:0000259" key="2">
    <source>
        <dbReference type="Pfam" id="PF14420"/>
    </source>
</evidence>